<keyword evidence="9" id="KW-1185">Reference proteome</keyword>
<dbReference type="EMBL" id="JNBS01002403">
    <property type="protein sequence ID" value="OQR91620.1"/>
    <property type="molecule type" value="Genomic_DNA"/>
</dbReference>
<dbReference type="STRING" id="74557.A0A1V9Z1E3"/>
<comment type="caution">
    <text evidence="8">The sequence shown here is derived from an EMBL/GenBank/DDBJ whole genome shotgun (WGS) entry which is preliminary data.</text>
</comment>
<dbReference type="InterPro" id="IPR015424">
    <property type="entry name" value="PyrdxlP-dep_Trfase"/>
</dbReference>
<dbReference type="GO" id="GO:0019752">
    <property type="term" value="P:carboxylic acid metabolic process"/>
    <property type="evidence" value="ECO:0007669"/>
    <property type="project" value="InterPro"/>
</dbReference>
<accession>A0A1V9Z1E3</accession>
<dbReference type="InterPro" id="IPR015422">
    <property type="entry name" value="PyrdxlP-dep_Trfase_small"/>
</dbReference>
<evidence type="ECO:0000256" key="5">
    <source>
        <dbReference type="ARBA" id="ARBA00023239"/>
    </source>
</evidence>
<name>A0A1V9Z1E3_9STRA</name>
<evidence type="ECO:0000256" key="3">
    <source>
        <dbReference type="ARBA" id="ARBA00022793"/>
    </source>
</evidence>
<dbReference type="GO" id="GO:0030170">
    <property type="term" value="F:pyridoxal phosphate binding"/>
    <property type="evidence" value="ECO:0007669"/>
    <property type="project" value="InterPro"/>
</dbReference>
<sequence>MHPLLQHDKDSISELTTLTRDVALTFLNGLSELPPGRLESHNSNGSEAKEGIGAAQALEVFKAQWLPHLAASAGPRYLGFVTGGATPASLIGDWITSTVDQNPQSNWDSEAPELERETVKALASWFNLNSHQGSFVTGATMSNFVGLAIAREWVGELRSVKVSEDGIAALGAVNIYSACAHSSVYKAASMLGFGRKAIKSVPVKPGREAIDVEALEAVLAKDHTQGCIVVASLGTVNSGDFDDIVAIVNLKNKYNFWLHVDGAFGAFAALDQRYASFTSGIDDADSVCIDCHKWMNVPYDSALQFTRRRDLQVRVFQNAAAYLGEIGTNPNFVHLTPENSRRWRALAAWFAVTAYGRSGHADIVVRNVDCALKLGDLIESQLGEVCYLLAPVRLNVVLFTIRDHTDEASLMDLLYKLRASGETFMTPTYFEGKWGMRAAFSNWQTSLDDVDRVFSALKSAVLTK</sequence>
<dbReference type="InterPro" id="IPR002129">
    <property type="entry name" value="PyrdxlP-dep_de-COase"/>
</dbReference>
<comment type="cofactor">
    <cofactor evidence="1 6 7">
        <name>pyridoxal 5'-phosphate</name>
        <dbReference type="ChEBI" id="CHEBI:597326"/>
    </cofactor>
</comment>
<evidence type="ECO:0000313" key="8">
    <source>
        <dbReference type="EMBL" id="OQR91620.1"/>
    </source>
</evidence>
<dbReference type="PANTHER" id="PTHR11999">
    <property type="entry name" value="GROUP II PYRIDOXAL-5-PHOSPHATE DECARBOXYLASE"/>
    <property type="match status" value="1"/>
</dbReference>
<dbReference type="Gene3D" id="3.40.640.10">
    <property type="entry name" value="Type I PLP-dependent aspartate aminotransferase-like (Major domain)"/>
    <property type="match status" value="1"/>
</dbReference>
<dbReference type="AlphaFoldDB" id="A0A1V9Z1E3"/>
<keyword evidence="3" id="KW-0210">Decarboxylase</keyword>
<dbReference type="Gene3D" id="3.90.1150.10">
    <property type="entry name" value="Aspartate Aminotransferase, domain 1"/>
    <property type="match status" value="1"/>
</dbReference>
<keyword evidence="5 7" id="KW-0456">Lyase</keyword>
<keyword evidence="4 6" id="KW-0663">Pyridoxal phosphate</keyword>
<dbReference type="OrthoDB" id="392571at2759"/>
<organism evidence="8 9">
    <name type="scientific">Thraustotheca clavata</name>
    <dbReference type="NCBI Taxonomy" id="74557"/>
    <lineage>
        <taxon>Eukaryota</taxon>
        <taxon>Sar</taxon>
        <taxon>Stramenopiles</taxon>
        <taxon>Oomycota</taxon>
        <taxon>Saprolegniomycetes</taxon>
        <taxon>Saprolegniales</taxon>
        <taxon>Achlyaceae</taxon>
        <taxon>Thraustotheca</taxon>
    </lineage>
</organism>
<protein>
    <submittedName>
        <fullName evidence="8">Pyridoxal-dependent decarboxylase</fullName>
    </submittedName>
</protein>
<evidence type="ECO:0000256" key="2">
    <source>
        <dbReference type="ARBA" id="ARBA00009533"/>
    </source>
</evidence>
<reference evidence="8 9" key="1">
    <citation type="journal article" date="2014" name="Genome Biol. Evol.">
        <title>The secreted proteins of Achlya hypogyna and Thraustotheca clavata identify the ancestral oomycete secretome and reveal gene acquisitions by horizontal gene transfer.</title>
        <authorList>
            <person name="Misner I."/>
            <person name="Blouin N."/>
            <person name="Leonard G."/>
            <person name="Richards T.A."/>
            <person name="Lane C.E."/>
        </authorList>
    </citation>
    <scope>NUCLEOTIDE SEQUENCE [LARGE SCALE GENOMIC DNA]</scope>
    <source>
        <strain evidence="8 9">ATCC 34112</strain>
    </source>
</reference>
<dbReference type="InterPro" id="IPR015421">
    <property type="entry name" value="PyrdxlP-dep_Trfase_major"/>
</dbReference>
<dbReference type="Pfam" id="PF00282">
    <property type="entry name" value="Pyridoxal_deC"/>
    <property type="match status" value="1"/>
</dbReference>
<comment type="similarity">
    <text evidence="2 7">Belongs to the group II decarboxylase family.</text>
</comment>
<proteinExistence type="inferred from homology"/>
<evidence type="ECO:0000256" key="7">
    <source>
        <dbReference type="RuleBase" id="RU000382"/>
    </source>
</evidence>
<dbReference type="SUPFAM" id="SSF53383">
    <property type="entry name" value="PLP-dependent transferases"/>
    <property type="match status" value="1"/>
</dbReference>
<dbReference type="InterPro" id="IPR010977">
    <property type="entry name" value="Aromatic_deC"/>
</dbReference>
<gene>
    <name evidence="8" type="ORF">THRCLA_08923</name>
</gene>
<dbReference type="GO" id="GO:0016831">
    <property type="term" value="F:carboxy-lyase activity"/>
    <property type="evidence" value="ECO:0007669"/>
    <property type="project" value="UniProtKB-KW"/>
</dbReference>
<evidence type="ECO:0000313" key="9">
    <source>
        <dbReference type="Proteomes" id="UP000243217"/>
    </source>
</evidence>
<feature type="modified residue" description="N6-(pyridoxal phosphate)lysine" evidence="6">
    <location>
        <position position="293"/>
    </location>
</feature>
<evidence type="ECO:0000256" key="6">
    <source>
        <dbReference type="PIRSR" id="PIRSR602129-50"/>
    </source>
</evidence>
<dbReference type="Proteomes" id="UP000243217">
    <property type="component" value="Unassembled WGS sequence"/>
</dbReference>
<evidence type="ECO:0000256" key="1">
    <source>
        <dbReference type="ARBA" id="ARBA00001933"/>
    </source>
</evidence>
<dbReference type="PANTHER" id="PTHR11999:SF70">
    <property type="entry name" value="MIP05841P"/>
    <property type="match status" value="1"/>
</dbReference>
<evidence type="ECO:0000256" key="4">
    <source>
        <dbReference type="ARBA" id="ARBA00022898"/>
    </source>
</evidence>